<organism evidence="2">
    <name type="scientific">Burkholderia pseudomallei 1710a</name>
    <dbReference type="NCBI Taxonomy" id="320371"/>
    <lineage>
        <taxon>Bacteria</taxon>
        <taxon>Pseudomonadati</taxon>
        <taxon>Pseudomonadota</taxon>
        <taxon>Betaproteobacteria</taxon>
        <taxon>Burkholderiales</taxon>
        <taxon>Burkholderiaceae</taxon>
        <taxon>Burkholderia</taxon>
        <taxon>pseudomallei group</taxon>
    </lineage>
</organism>
<protein>
    <submittedName>
        <fullName evidence="2">Pilin, flp/fap family</fullName>
    </submittedName>
</protein>
<dbReference type="Proteomes" id="UP000001812">
    <property type="component" value="Chromosome I"/>
</dbReference>
<evidence type="ECO:0000313" key="2">
    <source>
        <dbReference type="EMBL" id="EET07950.1"/>
    </source>
</evidence>
<dbReference type="Pfam" id="PF04964">
    <property type="entry name" value="Flp_Fap"/>
    <property type="match status" value="1"/>
</dbReference>
<dbReference type="HOGENOM" id="CLU_171854_6_1_4"/>
<dbReference type="GeneID" id="93060091"/>
<name>A0A0E1W408_BURPE</name>
<reference evidence="2" key="1">
    <citation type="submission" date="2009-05" db="EMBL/GenBank/DDBJ databases">
        <authorList>
            <person name="Harkins D.M."/>
            <person name="DeShazer D."/>
            <person name="Woods D.E."/>
            <person name="Brinkac L.M."/>
            <person name="Brown K.A."/>
            <person name="Hung G.C."/>
            <person name="Tuanyok A."/>
            <person name="Zhang B."/>
            <person name="Nierman W.C."/>
        </authorList>
    </citation>
    <scope>NUCLEOTIDE SEQUENCE [LARGE SCALE GENOMIC DNA]</scope>
    <source>
        <strain evidence="2">1710a</strain>
    </source>
</reference>
<keyword evidence="1" id="KW-1133">Transmembrane helix</keyword>
<feature type="transmembrane region" description="Helical" evidence="1">
    <location>
        <begin position="21"/>
        <end position="44"/>
    </location>
</feature>
<keyword evidence="1" id="KW-0472">Membrane</keyword>
<keyword evidence="1" id="KW-0812">Transmembrane</keyword>
<accession>A0A0E1W408</accession>
<dbReference type="RefSeq" id="WP_004521661.1">
    <property type="nucleotide sequence ID" value="NZ_CM000832.1"/>
</dbReference>
<proteinExistence type="predicted"/>
<evidence type="ECO:0000256" key="1">
    <source>
        <dbReference type="SAM" id="Phobius"/>
    </source>
</evidence>
<dbReference type="InterPro" id="IPR007047">
    <property type="entry name" value="Flp_Fap"/>
</dbReference>
<sequence length="65" mass="6826">MKTQGTRINMKQLMHRFFKEEAGVTAIEYGLIAGLIAVAIATTVGTVGTDLSALFSTIASKLPAA</sequence>
<gene>
    <name evidence="2" type="ORF">BURPS1710A_2226</name>
</gene>
<dbReference type="AlphaFoldDB" id="A0A0E1W408"/>
<dbReference type="EMBL" id="CM000832">
    <property type="protein sequence ID" value="EET07950.1"/>
    <property type="molecule type" value="Genomic_DNA"/>
</dbReference>